<dbReference type="PROSITE" id="PS52029">
    <property type="entry name" value="LD_TPASE"/>
    <property type="match status" value="1"/>
</dbReference>
<dbReference type="EMBL" id="CP159837">
    <property type="protein sequence ID" value="XCM36394.1"/>
    <property type="molecule type" value="Genomic_DNA"/>
</dbReference>
<dbReference type="InterPro" id="IPR050979">
    <property type="entry name" value="LD-transpeptidase"/>
</dbReference>
<dbReference type="AlphaFoldDB" id="A0AAU8JB40"/>
<evidence type="ECO:0000256" key="4">
    <source>
        <dbReference type="ARBA" id="ARBA00022984"/>
    </source>
</evidence>
<feature type="active site" description="Nucleophile" evidence="6">
    <location>
        <position position="154"/>
    </location>
</feature>
<reference evidence="9" key="1">
    <citation type="submission" date="2024-07" db="EMBL/GenBank/DDBJ databases">
        <authorList>
            <person name="Kim Y.J."/>
            <person name="Jeong J.Y."/>
        </authorList>
    </citation>
    <scope>NUCLEOTIDE SEQUENCE</scope>
    <source>
        <strain evidence="9">GIHE-MW2</strain>
    </source>
</reference>
<protein>
    <submittedName>
        <fullName evidence="9">L,D-transpeptidase</fullName>
        <ecNumber evidence="9">2.-.-.-</ecNumber>
    </submittedName>
</protein>
<evidence type="ECO:0000256" key="6">
    <source>
        <dbReference type="PROSITE-ProRule" id="PRU01373"/>
    </source>
</evidence>
<dbReference type="GO" id="GO:0008360">
    <property type="term" value="P:regulation of cell shape"/>
    <property type="evidence" value="ECO:0007669"/>
    <property type="project" value="UniProtKB-UniRule"/>
</dbReference>
<evidence type="ECO:0000256" key="2">
    <source>
        <dbReference type="ARBA" id="ARBA00022679"/>
    </source>
</evidence>
<comment type="pathway">
    <text evidence="1 6">Cell wall biogenesis; peptidoglycan biosynthesis.</text>
</comment>
<dbReference type="CDD" id="cd16913">
    <property type="entry name" value="YkuD_like"/>
    <property type="match status" value="1"/>
</dbReference>
<keyword evidence="4 6" id="KW-0573">Peptidoglycan synthesis</keyword>
<name>A0AAU8JB40_9CYAN</name>
<feature type="active site" description="Proton donor/acceptor" evidence="6">
    <location>
        <position position="138"/>
    </location>
</feature>
<dbReference type="GO" id="GO:0018104">
    <property type="term" value="P:peptidoglycan-protein cross-linking"/>
    <property type="evidence" value="ECO:0007669"/>
    <property type="project" value="TreeGrafter"/>
</dbReference>
<evidence type="ECO:0000313" key="8">
    <source>
        <dbReference type="EMBL" id="XCM36394.1"/>
    </source>
</evidence>
<evidence type="ECO:0000256" key="1">
    <source>
        <dbReference type="ARBA" id="ARBA00004752"/>
    </source>
</evidence>
<dbReference type="PANTHER" id="PTHR30582:SF2">
    <property type="entry name" value="L,D-TRANSPEPTIDASE YCIB-RELATED"/>
    <property type="match status" value="1"/>
</dbReference>
<sequence>MKRTIFAKNYKNSNNLPQNLWGRAAILLAAALLGISAWTGGAIAESEYHNTIARNILNLQQSQKRWIEIDLTTQRLIAWEGANPVYAVIISTGKDGTPTPTGTFAIQSKHETARMQGEGYDVPDVPFTMYYYGGYAIHGAYWHNNFGTPVSHGCTNVAVNHAEWLFNWADIGTPVVVHY</sequence>
<organism evidence="9">
    <name type="scientific">Planktothricoides raciborskii GIHE-MW2</name>
    <dbReference type="NCBI Taxonomy" id="2792601"/>
    <lineage>
        <taxon>Bacteria</taxon>
        <taxon>Bacillati</taxon>
        <taxon>Cyanobacteriota</taxon>
        <taxon>Cyanophyceae</taxon>
        <taxon>Oscillatoriophycideae</taxon>
        <taxon>Oscillatoriales</taxon>
        <taxon>Oscillatoriaceae</taxon>
        <taxon>Planktothricoides</taxon>
    </lineage>
</organism>
<dbReference type="SUPFAM" id="SSF141523">
    <property type="entry name" value="L,D-transpeptidase catalytic domain-like"/>
    <property type="match status" value="1"/>
</dbReference>
<dbReference type="PANTHER" id="PTHR30582">
    <property type="entry name" value="L,D-TRANSPEPTIDASE"/>
    <property type="match status" value="1"/>
</dbReference>
<keyword evidence="3 6" id="KW-0133">Cell shape</keyword>
<dbReference type="EMBL" id="CP159837">
    <property type="protein sequence ID" value="XCM36409.1"/>
    <property type="molecule type" value="Genomic_DNA"/>
</dbReference>
<dbReference type="GO" id="GO:0005576">
    <property type="term" value="C:extracellular region"/>
    <property type="evidence" value="ECO:0007669"/>
    <property type="project" value="TreeGrafter"/>
</dbReference>
<dbReference type="EC" id="2.-.-.-" evidence="9"/>
<evidence type="ECO:0000313" key="9">
    <source>
        <dbReference type="EMBL" id="XCM36409.1"/>
    </source>
</evidence>
<dbReference type="GO" id="GO:0016740">
    <property type="term" value="F:transferase activity"/>
    <property type="evidence" value="ECO:0007669"/>
    <property type="project" value="UniProtKB-KW"/>
</dbReference>
<gene>
    <name evidence="8" type="ORF">ABWT76_005153</name>
    <name evidence="9" type="ORF">ABWT76_005168</name>
</gene>
<dbReference type="InterPro" id="IPR038063">
    <property type="entry name" value="Transpep_catalytic_dom"/>
</dbReference>
<accession>A0AAU8JB40</accession>
<evidence type="ECO:0000256" key="5">
    <source>
        <dbReference type="ARBA" id="ARBA00023316"/>
    </source>
</evidence>
<keyword evidence="2 9" id="KW-0808">Transferase</keyword>
<dbReference type="GO" id="GO:0071972">
    <property type="term" value="F:peptidoglycan L,D-transpeptidase activity"/>
    <property type="evidence" value="ECO:0007669"/>
    <property type="project" value="TreeGrafter"/>
</dbReference>
<evidence type="ECO:0000259" key="7">
    <source>
        <dbReference type="PROSITE" id="PS52029"/>
    </source>
</evidence>
<keyword evidence="5 6" id="KW-0961">Cell wall biogenesis/degradation</keyword>
<feature type="domain" description="L,D-TPase catalytic" evidence="7">
    <location>
        <begin position="65"/>
        <end position="178"/>
    </location>
</feature>
<dbReference type="GO" id="GO:0071555">
    <property type="term" value="P:cell wall organization"/>
    <property type="evidence" value="ECO:0007669"/>
    <property type="project" value="UniProtKB-UniRule"/>
</dbReference>
<evidence type="ECO:0000256" key="3">
    <source>
        <dbReference type="ARBA" id="ARBA00022960"/>
    </source>
</evidence>
<dbReference type="Pfam" id="PF03734">
    <property type="entry name" value="YkuD"/>
    <property type="match status" value="1"/>
</dbReference>
<proteinExistence type="predicted"/>
<dbReference type="Gene3D" id="2.40.440.10">
    <property type="entry name" value="L,D-transpeptidase catalytic domain-like"/>
    <property type="match status" value="1"/>
</dbReference>
<dbReference type="InterPro" id="IPR005490">
    <property type="entry name" value="LD_TPept_cat_dom"/>
</dbReference>
<dbReference type="RefSeq" id="WP_354635185.1">
    <property type="nucleotide sequence ID" value="NZ_CP159837.1"/>
</dbReference>